<evidence type="ECO:0000256" key="5">
    <source>
        <dbReference type="ARBA" id="ARBA00022729"/>
    </source>
</evidence>
<evidence type="ECO:0000256" key="4">
    <source>
        <dbReference type="ARBA" id="ARBA00022448"/>
    </source>
</evidence>
<feature type="signal peptide" evidence="7">
    <location>
        <begin position="1"/>
        <end position="15"/>
    </location>
</feature>
<feature type="domain" description="MD-2-related lipid-recognition" evidence="8">
    <location>
        <begin position="20"/>
        <end position="134"/>
    </location>
</feature>
<dbReference type="EMBL" id="SNRW01010869">
    <property type="protein sequence ID" value="KAA6375949.1"/>
    <property type="molecule type" value="Genomic_DNA"/>
</dbReference>
<dbReference type="GO" id="GO:0032934">
    <property type="term" value="F:sterol binding"/>
    <property type="evidence" value="ECO:0007669"/>
    <property type="project" value="InterPro"/>
</dbReference>
<protein>
    <recommendedName>
        <fullName evidence="8">MD-2-related lipid-recognition domain-containing protein</fullName>
    </recommendedName>
</protein>
<evidence type="ECO:0000256" key="3">
    <source>
        <dbReference type="ARBA" id="ARBA00011245"/>
    </source>
</evidence>
<accession>A0A5J4UZK8</accession>
<sequence>MIFILALAFVSVVTSHQVDVTDCLDGKGKIIVNFANVEPWPIERNKNASVTLSYTIVQQVEEAECTQTIYKGKLPLRKDTYSICDLTPCPLMPGNQTATRDIEVPNVVPPGDYRGEDKCHNRNKVDICCGSYNITVV</sequence>
<evidence type="ECO:0000256" key="6">
    <source>
        <dbReference type="ARBA" id="ARBA00023055"/>
    </source>
</evidence>
<dbReference type="GO" id="GO:0015918">
    <property type="term" value="P:sterol transport"/>
    <property type="evidence" value="ECO:0007669"/>
    <property type="project" value="InterPro"/>
</dbReference>
<keyword evidence="4" id="KW-0813">Transport</keyword>
<comment type="subunit">
    <text evidence="3">Monomer.</text>
</comment>
<evidence type="ECO:0000259" key="8">
    <source>
        <dbReference type="SMART" id="SM00737"/>
    </source>
</evidence>
<dbReference type="PANTHER" id="PTHR11306:SF0">
    <property type="entry name" value="PHOSPHATIDYLGLYCEROL_PHOSPHATIDYLINOSITOL TRANSFER PROTEIN"/>
    <property type="match status" value="1"/>
</dbReference>
<name>A0A5J4UZK8_9EUKA</name>
<comment type="caution">
    <text evidence="9">The sequence shown here is derived from an EMBL/GenBank/DDBJ whole genome shotgun (WGS) entry which is preliminary data.</text>
</comment>
<dbReference type="SUPFAM" id="SSF81296">
    <property type="entry name" value="E set domains"/>
    <property type="match status" value="1"/>
</dbReference>
<reference evidence="9 10" key="1">
    <citation type="submission" date="2019-03" db="EMBL/GenBank/DDBJ databases">
        <title>Single cell metagenomics reveals metabolic interactions within the superorganism composed of flagellate Streblomastix strix and complex community of Bacteroidetes bacteria on its surface.</title>
        <authorList>
            <person name="Treitli S.C."/>
            <person name="Kolisko M."/>
            <person name="Husnik F."/>
            <person name="Keeling P."/>
            <person name="Hampl V."/>
        </authorList>
    </citation>
    <scope>NUCLEOTIDE SEQUENCE [LARGE SCALE GENOMIC DNA]</scope>
    <source>
        <strain evidence="9">ST1C</strain>
    </source>
</reference>
<evidence type="ECO:0000256" key="2">
    <source>
        <dbReference type="ARBA" id="ARBA00006370"/>
    </source>
</evidence>
<dbReference type="Gene3D" id="2.60.40.770">
    <property type="match status" value="1"/>
</dbReference>
<dbReference type="PANTHER" id="PTHR11306">
    <property type="entry name" value="NIEMANN PICK TYPE C2 PROTEIN NPC2-RELATED"/>
    <property type="match status" value="1"/>
</dbReference>
<organism evidence="9 10">
    <name type="scientific">Streblomastix strix</name>
    <dbReference type="NCBI Taxonomy" id="222440"/>
    <lineage>
        <taxon>Eukaryota</taxon>
        <taxon>Metamonada</taxon>
        <taxon>Preaxostyla</taxon>
        <taxon>Oxymonadida</taxon>
        <taxon>Streblomastigidae</taxon>
        <taxon>Streblomastix</taxon>
    </lineage>
</organism>
<dbReference type="Proteomes" id="UP000324800">
    <property type="component" value="Unassembled WGS sequence"/>
</dbReference>
<evidence type="ECO:0000256" key="7">
    <source>
        <dbReference type="SAM" id="SignalP"/>
    </source>
</evidence>
<dbReference type="OrthoDB" id="6409159at2759"/>
<dbReference type="InterPro" id="IPR039670">
    <property type="entry name" value="NPC2-like"/>
</dbReference>
<dbReference type="InterPro" id="IPR003172">
    <property type="entry name" value="ML_dom"/>
</dbReference>
<dbReference type="AlphaFoldDB" id="A0A5J4UZK8"/>
<evidence type="ECO:0000256" key="1">
    <source>
        <dbReference type="ARBA" id="ARBA00002053"/>
    </source>
</evidence>
<evidence type="ECO:0000313" key="10">
    <source>
        <dbReference type="Proteomes" id="UP000324800"/>
    </source>
</evidence>
<keyword evidence="5 7" id="KW-0732">Signal</keyword>
<dbReference type="InterPro" id="IPR014756">
    <property type="entry name" value="Ig_E-set"/>
</dbReference>
<dbReference type="SMART" id="SM00737">
    <property type="entry name" value="ML"/>
    <property type="match status" value="1"/>
</dbReference>
<comment type="similarity">
    <text evidence="2">Belongs to the NPC2 family.</text>
</comment>
<evidence type="ECO:0000313" key="9">
    <source>
        <dbReference type="EMBL" id="KAA6375949.1"/>
    </source>
</evidence>
<comment type="function">
    <text evidence="1">Catalyzes the intermembrane transfer of phosphatidylglycerol and phosphatidylinositol.</text>
</comment>
<feature type="chain" id="PRO_5023901460" description="MD-2-related lipid-recognition domain-containing protein" evidence="7">
    <location>
        <begin position="16"/>
        <end position="137"/>
    </location>
</feature>
<proteinExistence type="inferred from homology"/>
<dbReference type="Pfam" id="PF02221">
    <property type="entry name" value="E1_DerP2_DerF2"/>
    <property type="match status" value="1"/>
</dbReference>
<gene>
    <name evidence="9" type="ORF">EZS28_028525</name>
</gene>
<keyword evidence="6" id="KW-0445">Lipid transport</keyword>